<feature type="non-terminal residue" evidence="2">
    <location>
        <position position="227"/>
    </location>
</feature>
<feature type="compositionally biased region" description="Polar residues" evidence="1">
    <location>
        <begin position="42"/>
        <end position="66"/>
    </location>
</feature>
<dbReference type="EMBL" id="CAJOBD010013636">
    <property type="protein sequence ID" value="CAF4192558.1"/>
    <property type="molecule type" value="Genomic_DNA"/>
</dbReference>
<protein>
    <submittedName>
        <fullName evidence="2">Uncharacterized protein</fullName>
    </submittedName>
</protein>
<evidence type="ECO:0000313" key="3">
    <source>
        <dbReference type="Proteomes" id="UP000663836"/>
    </source>
</evidence>
<name>A0A820BHE4_9BILA</name>
<proteinExistence type="predicted"/>
<gene>
    <name evidence="2" type="ORF">JBS370_LOCUS36103</name>
</gene>
<comment type="caution">
    <text evidence="2">The sequence shown here is derived from an EMBL/GenBank/DDBJ whole genome shotgun (WGS) entry which is preliminary data.</text>
</comment>
<dbReference type="AlphaFoldDB" id="A0A820BHE4"/>
<dbReference type="Proteomes" id="UP000663836">
    <property type="component" value="Unassembled WGS sequence"/>
</dbReference>
<organism evidence="2 3">
    <name type="scientific">Rotaria sordida</name>
    <dbReference type="NCBI Taxonomy" id="392033"/>
    <lineage>
        <taxon>Eukaryota</taxon>
        <taxon>Metazoa</taxon>
        <taxon>Spiralia</taxon>
        <taxon>Gnathifera</taxon>
        <taxon>Rotifera</taxon>
        <taxon>Eurotatoria</taxon>
        <taxon>Bdelloidea</taxon>
        <taxon>Philodinida</taxon>
        <taxon>Philodinidae</taxon>
        <taxon>Rotaria</taxon>
    </lineage>
</organism>
<sequence length="227" mass="25318">MKVYSHVKPTRNISPPPPLPQHQQSKPYRPPEPLPSICDASPKSSTRNASPKSSAHNPLSKSSTRNPSPEPSSSVPPLRIANILIEPNLTLIDMVPSSFNPHEELDDDDDGIIYPEDVTELHPYKTVARYRKIIGETTDFRLKPLVIEDSTETLVLGLEHFAQQHNCSLILTSEDQQFDQSIYQATAGVADLGSIHLLATDALLTANFQFEIDLDYDREIIQSEENI</sequence>
<feature type="region of interest" description="Disordered" evidence="1">
    <location>
        <begin position="1"/>
        <end position="78"/>
    </location>
</feature>
<evidence type="ECO:0000256" key="1">
    <source>
        <dbReference type="SAM" id="MobiDB-lite"/>
    </source>
</evidence>
<reference evidence="2" key="1">
    <citation type="submission" date="2021-02" db="EMBL/GenBank/DDBJ databases">
        <authorList>
            <person name="Nowell W R."/>
        </authorList>
    </citation>
    <scope>NUCLEOTIDE SEQUENCE</scope>
</reference>
<evidence type="ECO:0000313" key="2">
    <source>
        <dbReference type="EMBL" id="CAF4192558.1"/>
    </source>
</evidence>
<accession>A0A820BHE4</accession>